<dbReference type="RefSeq" id="WP_369062107.1">
    <property type="nucleotide sequence ID" value="NZ_CP158375.1"/>
</dbReference>
<dbReference type="InterPro" id="IPR010104">
    <property type="entry name" value="TonB_rcpt_bac"/>
</dbReference>
<organism evidence="13">
    <name type="scientific">Caulobacter sp. 73W</name>
    <dbReference type="NCBI Taxonomy" id="3161137"/>
    <lineage>
        <taxon>Bacteria</taxon>
        <taxon>Pseudomonadati</taxon>
        <taxon>Pseudomonadota</taxon>
        <taxon>Alphaproteobacteria</taxon>
        <taxon>Caulobacterales</taxon>
        <taxon>Caulobacteraceae</taxon>
        <taxon>Caulobacter</taxon>
    </lineage>
</organism>
<protein>
    <submittedName>
        <fullName evidence="13">TonB-dependent receptor</fullName>
    </submittedName>
</protein>
<evidence type="ECO:0000313" key="13">
    <source>
        <dbReference type="EMBL" id="XDO98310.1"/>
    </source>
</evidence>
<dbReference type="Pfam" id="PF07715">
    <property type="entry name" value="Plug"/>
    <property type="match status" value="1"/>
</dbReference>
<evidence type="ECO:0000256" key="2">
    <source>
        <dbReference type="ARBA" id="ARBA00022448"/>
    </source>
</evidence>
<keyword evidence="3 8" id="KW-1134">Transmembrane beta strand</keyword>
<dbReference type="Pfam" id="PF00593">
    <property type="entry name" value="TonB_dep_Rec_b-barrel"/>
    <property type="match status" value="1"/>
</dbReference>
<feature type="domain" description="TonB-dependent receptor-like beta-barrel" evidence="11">
    <location>
        <begin position="388"/>
        <end position="851"/>
    </location>
</feature>
<evidence type="ECO:0000256" key="9">
    <source>
        <dbReference type="RuleBase" id="RU003357"/>
    </source>
</evidence>
<dbReference type="EMBL" id="CP158375">
    <property type="protein sequence ID" value="XDO98310.1"/>
    <property type="molecule type" value="Genomic_DNA"/>
</dbReference>
<dbReference type="PANTHER" id="PTHR40980">
    <property type="entry name" value="PLUG DOMAIN-CONTAINING PROTEIN"/>
    <property type="match status" value="1"/>
</dbReference>
<evidence type="ECO:0000259" key="11">
    <source>
        <dbReference type="Pfam" id="PF00593"/>
    </source>
</evidence>
<dbReference type="PROSITE" id="PS52016">
    <property type="entry name" value="TONB_DEPENDENT_REC_3"/>
    <property type="match status" value="1"/>
</dbReference>
<keyword evidence="10" id="KW-0732">Signal</keyword>
<dbReference type="AlphaFoldDB" id="A0AB39KXD1"/>
<evidence type="ECO:0000256" key="7">
    <source>
        <dbReference type="ARBA" id="ARBA00023237"/>
    </source>
</evidence>
<dbReference type="InterPro" id="IPR012910">
    <property type="entry name" value="Plug_dom"/>
</dbReference>
<keyword evidence="5 9" id="KW-0798">TonB box</keyword>
<evidence type="ECO:0000256" key="6">
    <source>
        <dbReference type="ARBA" id="ARBA00023136"/>
    </source>
</evidence>
<dbReference type="PANTHER" id="PTHR40980:SF3">
    <property type="entry name" value="TONB-DEPENDENT RECEPTOR-LIKE BETA-BARREL DOMAIN-CONTAINING PROTEIN"/>
    <property type="match status" value="1"/>
</dbReference>
<feature type="domain" description="TonB-dependent receptor plug" evidence="12">
    <location>
        <begin position="59"/>
        <end position="161"/>
    </location>
</feature>
<evidence type="ECO:0000256" key="10">
    <source>
        <dbReference type="SAM" id="SignalP"/>
    </source>
</evidence>
<evidence type="ECO:0000256" key="4">
    <source>
        <dbReference type="ARBA" id="ARBA00022692"/>
    </source>
</evidence>
<dbReference type="GO" id="GO:0009279">
    <property type="term" value="C:cell outer membrane"/>
    <property type="evidence" value="ECO:0007669"/>
    <property type="project" value="UniProtKB-SubCell"/>
</dbReference>
<dbReference type="InterPro" id="IPR039426">
    <property type="entry name" value="TonB-dep_rcpt-like"/>
</dbReference>
<keyword evidence="7 8" id="KW-0998">Cell outer membrane</keyword>
<name>A0AB39KXD1_9CAUL</name>
<sequence length="887" mass="95449">MTKTQINRLALGASALSLAWAAGLGALAQTSQPADETGVIEEVVVTGIRRSIMQSLDAKRTADSVVDVITAEDIGKLPDQNIAESLSRISGVSITRKDGEGNNFSIRGIDLNRVEINGRAFTGPTQDATPSLQAINPEILSGVEVIKSPTADQIEGSLGGTVNLRTRRPLDGREEFVAAGRVQGVYGDKVDKLGWRASGLVAKQFADGKFGLSAALAYGEIKALGEGFSTGGWAEAPANSGTYRPNRVVSQIEYRDDRRITANGAAQWKPDGLTEVNLEATYSNFQVNRDLQYYQTLMPGVTVAPQPGATILPDGTVAKATYNGVTLRPLVYYSHTDFESLNLGFNAKRRFGRLTVWADASYSEGTGSDGAAGSPFTFVFVNSPGNVVNASYDLTTSNVHPDVSLTSNFDRKNPQNYQLGSLFDGENRSDNNGYDGKIDVLYDLDWGVVRSVKAGLRGERIELGATNPQTTPAVNTTTDAGRAILAAADKNRDGVIRPDELSALRYNNKYGDFLSEVDGNFERNFLTGQVDSVLGRQNIGVSGPAPAPLSERHVTQTSKALYLMTDLAGDVFNIPFKANVGARYVWTDRESAGFVAGATPGTFVPTSTTAKFKHLLPSANVAFDLTNSLVLRLAAAKVIARPPLSSTGAGIIVNQVNFSATAGNPLLKPFEATQMDATLEWYFAEASLLSVAVFNKKIDSFTTQTVTSEIIPGNERFGPFTVSRPTNGEDGEVRGFELGYQHALKFLPAPFDGLGVQVNYTYADSDTPVADALNPGKTLPLTNLSKNSYNLIAYYENDKFSARVAYGFRDQYLNTVQAKNLGGSNFTDDFGQLDASGSYNINEKFRITVEATGLNHPVARKYIGTSNRLFETYINDSRITVGIAGTF</sequence>
<dbReference type="Gene3D" id="2.170.130.10">
    <property type="entry name" value="TonB-dependent receptor, plug domain"/>
    <property type="match status" value="1"/>
</dbReference>
<comment type="subcellular location">
    <subcellularLocation>
        <location evidence="1 8">Cell outer membrane</location>
        <topology evidence="1 8">Multi-pass membrane protein</topology>
    </subcellularLocation>
</comment>
<proteinExistence type="inferred from homology"/>
<accession>A0AB39KXD1</accession>
<dbReference type="InterPro" id="IPR037066">
    <property type="entry name" value="Plug_dom_sf"/>
</dbReference>
<feature type="chain" id="PRO_5044302259" evidence="10">
    <location>
        <begin position="29"/>
        <end position="887"/>
    </location>
</feature>
<evidence type="ECO:0000256" key="3">
    <source>
        <dbReference type="ARBA" id="ARBA00022452"/>
    </source>
</evidence>
<keyword evidence="6 8" id="KW-0472">Membrane</keyword>
<comment type="similarity">
    <text evidence="8 9">Belongs to the TonB-dependent receptor family.</text>
</comment>
<dbReference type="CDD" id="cd01347">
    <property type="entry name" value="ligand_gated_channel"/>
    <property type="match status" value="1"/>
</dbReference>
<dbReference type="NCBIfam" id="TIGR01782">
    <property type="entry name" value="TonB-Xanth-Caul"/>
    <property type="match status" value="1"/>
</dbReference>
<evidence type="ECO:0000256" key="1">
    <source>
        <dbReference type="ARBA" id="ARBA00004571"/>
    </source>
</evidence>
<evidence type="ECO:0000259" key="12">
    <source>
        <dbReference type="Pfam" id="PF07715"/>
    </source>
</evidence>
<keyword evidence="13" id="KW-0675">Receptor</keyword>
<dbReference type="Gene3D" id="2.40.170.20">
    <property type="entry name" value="TonB-dependent receptor, beta-barrel domain"/>
    <property type="match status" value="1"/>
</dbReference>
<reference evidence="13" key="1">
    <citation type="submission" date="2024-06" db="EMBL/GenBank/DDBJ databases">
        <title>Caulobacter inopinatus, sp. nov.</title>
        <authorList>
            <person name="Donachie S.P."/>
        </authorList>
    </citation>
    <scope>NUCLEOTIDE SEQUENCE</scope>
    <source>
        <strain evidence="13">73W</strain>
    </source>
</reference>
<evidence type="ECO:0000256" key="8">
    <source>
        <dbReference type="PROSITE-ProRule" id="PRU01360"/>
    </source>
</evidence>
<dbReference type="SUPFAM" id="SSF56935">
    <property type="entry name" value="Porins"/>
    <property type="match status" value="1"/>
</dbReference>
<keyword evidence="4 8" id="KW-0812">Transmembrane</keyword>
<gene>
    <name evidence="13" type="ORF">ABOZ73_07820</name>
</gene>
<feature type="signal peptide" evidence="10">
    <location>
        <begin position="1"/>
        <end position="28"/>
    </location>
</feature>
<dbReference type="InterPro" id="IPR036942">
    <property type="entry name" value="Beta-barrel_TonB_sf"/>
</dbReference>
<keyword evidence="2 8" id="KW-0813">Transport</keyword>
<evidence type="ECO:0000256" key="5">
    <source>
        <dbReference type="ARBA" id="ARBA00023077"/>
    </source>
</evidence>
<dbReference type="InterPro" id="IPR000531">
    <property type="entry name" value="Beta-barrel_TonB"/>
</dbReference>